<name>A0A9P6A0U1_PLEER</name>
<organism evidence="2 3">
    <name type="scientific">Pleurotus eryngii</name>
    <name type="common">Boletus of the steppes</name>
    <dbReference type="NCBI Taxonomy" id="5323"/>
    <lineage>
        <taxon>Eukaryota</taxon>
        <taxon>Fungi</taxon>
        <taxon>Dikarya</taxon>
        <taxon>Basidiomycota</taxon>
        <taxon>Agaricomycotina</taxon>
        <taxon>Agaricomycetes</taxon>
        <taxon>Agaricomycetidae</taxon>
        <taxon>Agaricales</taxon>
        <taxon>Pleurotineae</taxon>
        <taxon>Pleurotaceae</taxon>
        <taxon>Pleurotus</taxon>
    </lineage>
</organism>
<sequence>MASYSAFFSSGLLAPYQAYTSATASSFDMSPIRPASPLPGTPDIERSSTPTPSSHCNSSDLPLIDEDTAMPNTTHSPQSSAAPRLRRRRSSLTVGMSPMNTIKSPQRNAGAAMRFAHHSISISSPSRSRSGSIGAGNGSSMGGIAADLFGVASQGTSLVGRMRSGSVGGALRPRRALRRGLSSFVPAAAPPPSAPLPPLPLLPFNANLNSRPQQATPSSCLLDAPVIRTRDRAYSIDANTIDEEMKEN</sequence>
<dbReference type="AlphaFoldDB" id="A0A9P6A0U1"/>
<dbReference type="OrthoDB" id="3062963at2759"/>
<evidence type="ECO:0000313" key="3">
    <source>
        <dbReference type="Proteomes" id="UP000807025"/>
    </source>
</evidence>
<feature type="compositionally biased region" description="Polar residues" evidence="1">
    <location>
        <begin position="47"/>
        <end position="60"/>
    </location>
</feature>
<accession>A0A9P6A0U1</accession>
<reference evidence="2" key="1">
    <citation type="submission" date="2020-11" db="EMBL/GenBank/DDBJ databases">
        <authorList>
            <consortium name="DOE Joint Genome Institute"/>
            <person name="Ahrendt S."/>
            <person name="Riley R."/>
            <person name="Andreopoulos W."/>
            <person name="Labutti K."/>
            <person name="Pangilinan J."/>
            <person name="Ruiz-Duenas F.J."/>
            <person name="Barrasa J.M."/>
            <person name="Sanchez-Garcia M."/>
            <person name="Camarero S."/>
            <person name="Miyauchi S."/>
            <person name="Serrano A."/>
            <person name="Linde D."/>
            <person name="Babiker R."/>
            <person name="Drula E."/>
            <person name="Ayuso-Fernandez I."/>
            <person name="Pacheco R."/>
            <person name="Padilla G."/>
            <person name="Ferreira P."/>
            <person name="Barriuso J."/>
            <person name="Kellner H."/>
            <person name="Castanera R."/>
            <person name="Alfaro M."/>
            <person name="Ramirez L."/>
            <person name="Pisabarro A.G."/>
            <person name="Kuo A."/>
            <person name="Tritt A."/>
            <person name="Lipzen A."/>
            <person name="He G."/>
            <person name="Yan M."/>
            <person name="Ng V."/>
            <person name="Cullen D."/>
            <person name="Martin F."/>
            <person name="Rosso M.-N."/>
            <person name="Henrissat B."/>
            <person name="Hibbett D."/>
            <person name="Martinez A.T."/>
            <person name="Grigoriev I.V."/>
        </authorList>
    </citation>
    <scope>NUCLEOTIDE SEQUENCE</scope>
    <source>
        <strain evidence="2">ATCC 90797</strain>
    </source>
</reference>
<evidence type="ECO:0000313" key="2">
    <source>
        <dbReference type="EMBL" id="KAF9497838.1"/>
    </source>
</evidence>
<feature type="region of interest" description="Disordered" evidence="1">
    <location>
        <begin position="25"/>
        <end position="106"/>
    </location>
</feature>
<proteinExistence type="predicted"/>
<dbReference type="Proteomes" id="UP000807025">
    <property type="component" value="Unassembled WGS sequence"/>
</dbReference>
<keyword evidence="3" id="KW-1185">Reference proteome</keyword>
<evidence type="ECO:0000256" key="1">
    <source>
        <dbReference type="SAM" id="MobiDB-lite"/>
    </source>
</evidence>
<comment type="caution">
    <text evidence="2">The sequence shown here is derived from an EMBL/GenBank/DDBJ whole genome shotgun (WGS) entry which is preliminary data.</text>
</comment>
<dbReference type="EMBL" id="MU154541">
    <property type="protein sequence ID" value="KAF9497838.1"/>
    <property type="molecule type" value="Genomic_DNA"/>
</dbReference>
<protein>
    <submittedName>
        <fullName evidence="2">Uncharacterized protein</fullName>
    </submittedName>
</protein>
<gene>
    <name evidence="2" type="ORF">BDN71DRAFT_1494467</name>
</gene>